<feature type="region of interest" description="Disordered" evidence="1">
    <location>
        <begin position="46"/>
        <end position="71"/>
    </location>
</feature>
<evidence type="ECO:0000256" key="1">
    <source>
        <dbReference type="SAM" id="MobiDB-lite"/>
    </source>
</evidence>
<dbReference type="EMBL" id="CFOH01001468">
    <property type="protein sequence ID" value="CFE85968.1"/>
    <property type="molecule type" value="Genomic_DNA"/>
</dbReference>
<reference evidence="6 7" key="1">
    <citation type="submission" date="2015-03" db="EMBL/GenBank/DDBJ databases">
        <authorList>
            <consortium name="Pathogen Informatics"/>
        </authorList>
    </citation>
    <scope>NUCLEOTIDE SEQUENCE [LARGE SCALE GENOMIC DNA]</scope>
    <source>
        <strain evidence="3 9">Bir 172</strain>
        <strain evidence="2 7">H09601792</strain>
        <strain evidence="5 6">M09401471</strain>
        <strain evidence="4 8">P00601463</strain>
    </source>
</reference>
<evidence type="ECO:0000313" key="9">
    <source>
        <dbReference type="Proteomes" id="UP000048948"/>
    </source>
</evidence>
<dbReference type="EMBL" id="CSAJ01001547">
    <property type="protein sequence ID" value="COY07154.1"/>
    <property type="molecule type" value="Genomic_DNA"/>
</dbReference>
<evidence type="ECO:0000313" key="8">
    <source>
        <dbReference type="Proteomes" id="UP000048600"/>
    </source>
</evidence>
<name>A0A655JRH2_MYCTX</name>
<sequence>MLPWAAGTNRRQTSTAVTRPDKTASVIPAIPTVVRVAKARPCKAMTKTTAATPNGPVDPSRITASARCGGP</sequence>
<evidence type="ECO:0000313" key="6">
    <source>
        <dbReference type="Proteomes" id="UP000044938"/>
    </source>
</evidence>
<evidence type="ECO:0000313" key="4">
    <source>
        <dbReference type="EMBL" id="COX52905.1"/>
    </source>
</evidence>
<evidence type="ECO:0000313" key="5">
    <source>
        <dbReference type="EMBL" id="COY07154.1"/>
    </source>
</evidence>
<dbReference type="AlphaFoldDB" id="A0A655JRH2"/>
<proteinExistence type="predicted"/>
<evidence type="ECO:0000313" key="3">
    <source>
        <dbReference type="EMBL" id="CKU37261.1"/>
    </source>
</evidence>
<evidence type="ECO:0000313" key="2">
    <source>
        <dbReference type="EMBL" id="CFE85968.1"/>
    </source>
</evidence>
<dbReference type="EMBL" id="CNGE01001644">
    <property type="protein sequence ID" value="CKU37261.1"/>
    <property type="molecule type" value="Genomic_DNA"/>
</dbReference>
<feature type="region of interest" description="Disordered" evidence="1">
    <location>
        <begin position="1"/>
        <end position="20"/>
    </location>
</feature>
<gene>
    <name evidence="2" type="ORF">ERS007688_04576</name>
    <name evidence="5" type="ORF">ERS007720_05101</name>
    <name evidence="4" type="ORF">ERS007741_04499</name>
    <name evidence="3" type="ORF">ERS027646_04733</name>
</gene>
<evidence type="ECO:0000313" key="7">
    <source>
        <dbReference type="Proteomes" id="UP000046947"/>
    </source>
</evidence>
<dbReference type="Proteomes" id="UP000048948">
    <property type="component" value="Unassembled WGS sequence"/>
</dbReference>
<dbReference type="Proteomes" id="UP000046947">
    <property type="component" value="Unassembled WGS sequence"/>
</dbReference>
<dbReference type="Proteomes" id="UP000044938">
    <property type="component" value="Unassembled WGS sequence"/>
</dbReference>
<organism evidence="4 8">
    <name type="scientific">Mycobacterium tuberculosis</name>
    <dbReference type="NCBI Taxonomy" id="1773"/>
    <lineage>
        <taxon>Bacteria</taxon>
        <taxon>Bacillati</taxon>
        <taxon>Actinomycetota</taxon>
        <taxon>Actinomycetes</taxon>
        <taxon>Mycobacteriales</taxon>
        <taxon>Mycobacteriaceae</taxon>
        <taxon>Mycobacterium</taxon>
        <taxon>Mycobacterium tuberculosis complex</taxon>
    </lineage>
</organism>
<dbReference type="Proteomes" id="UP000048600">
    <property type="component" value="Unassembled WGS sequence"/>
</dbReference>
<dbReference type="EMBL" id="CHKL01000982">
    <property type="protein sequence ID" value="COX52905.1"/>
    <property type="molecule type" value="Genomic_DNA"/>
</dbReference>
<protein>
    <submittedName>
        <fullName evidence="4">Uncharacterized protein</fullName>
    </submittedName>
</protein>
<accession>A0A655JRH2</accession>